<protein>
    <submittedName>
        <fullName evidence="2">Uncharacterized protein</fullName>
    </submittedName>
</protein>
<evidence type="ECO:0000313" key="2">
    <source>
        <dbReference type="WBParaSite" id="Hba_03727"/>
    </source>
</evidence>
<organism evidence="1 2">
    <name type="scientific">Heterorhabditis bacteriophora</name>
    <name type="common">Entomopathogenic nematode worm</name>
    <dbReference type="NCBI Taxonomy" id="37862"/>
    <lineage>
        <taxon>Eukaryota</taxon>
        <taxon>Metazoa</taxon>
        <taxon>Ecdysozoa</taxon>
        <taxon>Nematoda</taxon>
        <taxon>Chromadorea</taxon>
        <taxon>Rhabditida</taxon>
        <taxon>Rhabditina</taxon>
        <taxon>Rhabditomorpha</taxon>
        <taxon>Strongyloidea</taxon>
        <taxon>Heterorhabditidae</taxon>
        <taxon>Heterorhabditis</taxon>
    </lineage>
</organism>
<dbReference type="WBParaSite" id="Hba_03727">
    <property type="protein sequence ID" value="Hba_03727"/>
    <property type="gene ID" value="Hba_03727"/>
</dbReference>
<proteinExistence type="predicted"/>
<reference evidence="2" key="1">
    <citation type="submission" date="2016-11" db="UniProtKB">
        <authorList>
            <consortium name="WormBaseParasite"/>
        </authorList>
    </citation>
    <scope>IDENTIFICATION</scope>
</reference>
<keyword evidence="1" id="KW-1185">Reference proteome</keyword>
<dbReference type="Proteomes" id="UP000095283">
    <property type="component" value="Unplaced"/>
</dbReference>
<sequence>MILISSLFHNYTAFRIYEL</sequence>
<evidence type="ECO:0000313" key="1">
    <source>
        <dbReference type="Proteomes" id="UP000095283"/>
    </source>
</evidence>
<dbReference type="AlphaFoldDB" id="A0A1I7WFH5"/>
<name>A0A1I7WFH5_HETBA</name>
<accession>A0A1I7WFH5</accession>